<name>U5QNE7_GLOK1</name>
<dbReference type="KEGG" id="glj:GKIL_2883"/>
<protein>
    <submittedName>
        <fullName evidence="1">Uncharacterized protein</fullName>
    </submittedName>
</protein>
<organism evidence="1 2">
    <name type="scientific">Gloeobacter kilaueensis (strain ATCC BAA-2537 / CCAP 1431/1 / ULC 316 / JS1)</name>
    <dbReference type="NCBI Taxonomy" id="1183438"/>
    <lineage>
        <taxon>Bacteria</taxon>
        <taxon>Bacillati</taxon>
        <taxon>Cyanobacteriota</taxon>
        <taxon>Cyanophyceae</taxon>
        <taxon>Gloeobacterales</taxon>
        <taxon>Gloeobacteraceae</taxon>
        <taxon>Gloeobacter</taxon>
    </lineage>
</organism>
<gene>
    <name evidence="1" type="ORF">GKIL_2883</name>
</gene>
<dbReference type="STRING" id="1183438.GKIL_2883"/>
<evidence type="ECO:0000313" key="1">
    <source>
        <dbReference type="EMBL" id="AGY59129.1"/>
    </source>
</evidence>
<accession>U5QNE7</accession>
<dbReference type="AlphaFoldDB" id="U5QNE7"/>
<keyword evidence="2" id="KW-1185">Reference proteome</keyword>
<dbReference type="RefSeq" id="WP_023174356.1">
    <property type="nucleotide sequence ID" value="NC_022600.1"/>
</dbReference>
<sequence length="45" mass="5231">MKTTTIERLTTSNSVLQVPTPKSTLRARWFEENGKLFCRWFAVVS</sequence>
<dbReference type="Proteomes" id="UP000017396">
    <property type="component" value="Chromosome"/>
</dbReference>
<evidence type="ECO:0000313" key="2">
    <source>
        <dbReference type="Proteomes" id="UP000017396"/>
    </source>
</evidence>
<proteinExistence type="predicted"/>
<reference evidence="1 2" key="1">
    <citation type="journal article" date="2013" name="PLoS ONE">
        <title>Cultivation and Complete Genome Sequencing of Gloeobacter kilaueensis sp. nov., from a Lava Cave in Kilauea Caldera, Hawai'i.</title>
        <authorList>
            <person name="Saw J.H."/>
            <person name="Schatz M."/>
            <person name="Brown M.V."/>
            <person name="Kunkel D.D."/>
            <person name="Foster J.S."/>
            <person name="Shick H."/>
            <person name="Christensen S."/>
            <person name="Hou S."/>
            <person name="Wan X."/>
            <person name="Donachie S.P."/>
        </authorList>
    </citation>
    <scope>NUCLEOTIDE SEQUENCE [LARGE SCALE GENOMIC DNA]</scope>
    <source>
        <strain evidence="2">JS</strain>
    </source>
</reference>
<dbReference type="HOGENOM" id="CLU_3200356_0_0_3"/>
<dbReference type="EMBL" id="CP003587">
    <property type="protein sequence ID" value="AGY59129.1"/>
    <property type="molecule type" value="Genomic_DNA"/>
</dbReference>